<dbReference type="Proteomes" id="UP000244336">
    <property type="component" value="Chromosome 2"/>
</dbReference>
<feature type="domain" description="No apical meristem-associated C-terminal" evidence="2">
    <location>
        <begin position="215"/>
        <end position="355"/>
    </location>
</feature>
<dbReference type="EMBL" id="CM009750">
    <property type="protein sequence ID" value="PUZ71918.1"/>
    <property type="molecule type" value="Genomic_DNA"/>
</dbReference>
<dbReference type="AlphaFoldDB" id="A0A2T7EVT1"/>
<feature type="compositionally biased region" description="Acidic residues" evidence="1">
    <location>
        <begin position="366"/>
        <end position="375"/>
    </location>
</feature>
<evidence type="ECO:0000313" key="3">
    <source>
        <dbReference type="EMBL" id="PUZ71918.1"/>
    </source>
</evidence>
<evidence type="ECO:0000313" key="4">
    <source>
        <dbReference type="Proteomes" id="UP000244336"/>
    </source>
</evidence>
<organism evidence="3 4">
    <name type="scientific">Panicum hallii var. hallii</name>
    <dbReference type="NCBI Taxonomy" id="1504633"/>
    <lineage>
        <taxon>Eukaryota</taxon>
        <taxon>Viridiplantae</taxon>
        <taxon>Streptophyta</taxon>
        <taxon>Embryophyta</taxon>
        <taxon>Tracheophyta</taxon>
        <taxon>Spermatophyta</taxon>
        <taxon>Magnoliopsida</taxon>
        <taxon>Liliopsida</taxon>
        <taxon>Poales</taxon>
        <taxon>Poaceae</taxon>
        <taxon>PACMAD clade</taxon>
        <taxon>Panicoideae</taxon>
        <taxon>Panicodae</taxon>
        <taxon>Paniceae</taxon>
        <taxon>Panicinae</taxon>
        <taxon>Panicum</taxon>
        <taxon>Panicum sect. Panicum</taxon>
    </lineage>
</organism>
<dbReference type="Gramene" id="PUZ71918">
    <property type="protein sequence ID" value="PUZ71918"/>
    <property type="gene ID" value="GQ55_2G351900"/>
</dbReference>
<accession>A0A2T7EVT1</accession>
<dbReference type="PANTHER" id="PTHR45125">
    <property type="entry name" value="F21J9.4-RELATED"/>
    <property type="match status" value="1"/>
</dbReference>
<sequence length="386" mass="43207">MADPRINLPPHLSQGTAKPPNYGSLDPSAMADPQFVVFLQATYAAQVAQAAQPAYLSPPAYIDLESSPASWAPRAASLAALHAQLRPPIGIPAMPPTPNFDNSPTQVKSRTANFTIAEDKAICSAFINVSKDPIVGVNQSSEAYWDRVHKFLYPNTPVERQRPAQSIRKRWGTIQKDTARFCGYKAEQHRKNQSGKTEEDRIEDAKKQYHGLVGKPFAFMHCWESLRGQRKWLDLVGAKGKDADNNGEESTPDLVDLGFPEEDANDTRPIGRDSAKKRRSNELQSSSTASAYVEVLQKMTDHKGKQIVAEVEWANAFNDREDRKLTLEEKKREDGIMKMDLSALDPYQRRYFHREIKAILARTPADNDEQEMDDDFGARSHGPSTD</sequence>
<feature type="region of interest" description="Disordered" evidence="1">
    <location>
        <begin position="1"/>
        <end position="25"/>
    </location>
</feature>
<feature type="compositionally biased region" description="Basic and acidic residues" evidence="1">
    <location>
        <begin position="265"/>
        <end position="274"/>
    </location>
</feature>
<dbReference type="InterPro" id="IPR029466">
    <property type="entry name" value="NAM-associated_C"/>
</dbReference>
<gene>
    <name evidence="3" type="ORF">GQ55_2G351900</name>
</gene>
<evidence type="ECO:0000256" key="1">
    <source>
        <dbReference type="SAM" id="MobiDB-lite"/>
    </source>
</evidence>
<dbReference type="OrthoDB" id="1143647at2759"/>
<protein>
    <recommendedName>
        <fullName evidence="2">No apical meristem-associated C-terminal domain-containing protein</fullName>
    </recommendedName>
</protein>
<name>A0A2T7EVT1_9POAL</name>
<keyword evidence="4" id="KW-1185">Reference proteome</keyword>
<dbReference type="PANTHER" id="PTHR45125:SF40">
    <property type="entry name" value="OS06G0117800 PROTEIN"/>
    <property type="match status" value="1"/>
</dbReference>
<reference evidence="3 4" key="1">
    <citation type="submission" date="2018-04" db="EMBL/GenBank/DDBJ databases">
        <title>WGS assembly of Panicum hallii var. hallii HAL2.</title>
        <authorList>
            <person name="Lovell J."/>
            <person name="Jenkins J."/>
            <person name="Lowry D."/>
            <person name="Mamidi S."/>
            <person name="Sreedasyam A."/>
            <person name="Weng X."/>
            <person name="Barry K."/>
            <person name="Bonette J."/>
            <person name="Campitelli B."/>
            <person name="Daum C."/>
            <person name="Gordon S."/>
            <person name="Gould B."/>
            <person name="Lipzen A."/>
            <person name="MacQueen A."/>
            <person name="Palacio-Mejia J."/>
            <person name="Plott C."/>
            <person name="Shakirov E."/>
            <person name="Shu S."/>
            <person name="Yoshinaga Y."/>
            <person name="Zane M."/>
            <person name="Rokhsar D."/>
            <person name="Grimwood J."/>
            <person name="Schmutz J."/>
            <person name="Juenger T."/>
        </authorList>
    </citation>
    <scope>NUCLEOTIDE SEQUENCE [LARGE SCALE GENOMIC DNA]</scope>
    <source>
        <strain evidence="4">cv. HAL2</strain>
    </source>
</reference>
<feature type="region of interest" description="Disordered" evidence="1">
    <location>
        <begin position="240"/>
        <end position="288"/>
    </location>
</feature>
<evidence type="ECO:0000259" key="2">
    <source>
        <dbReference type="Pfam" id="PF14303"/>
    </source>
</evidence>
<proteinExistence type="predicted"/>
<feature type="region of interest" description="Disordered" evidence="1">
    <location>
        <begin position="362"/>
        <end position="386"/>
    </location>
</feature>
<dbReference type="STRING" id="1504633.A0A2T7EVT1"/>
<dbReference type="Pfam" id="PF14303">
    <property type="entry name" value="NAM-associated"/>
    <property type="match status" value="1"/>
</dbReference>